<dbReference type="HAMAP" id="MF_00193">
    <property type="entry name" value="NadE_ammonia_dep"/>
    <property type="match status" value="1"/>
</dbReference>
<keyword evidence="8" id="KW-0520">NAD</keyword>
<dbReference type="NCBIfam" id="NF001979">
    <property type="entry name" value="PRK00768.1"/>
    <property type="match status" value="1"/>
</dbReference>
<dbReference type="PROSITE" id="PS50109">
    <property type="entry name" value="HIS_KIN"/>
    <property type="match status" value="1"/>
</dbReference>
<organism evidence="10 11">
    <name type="scientific">Phytophthora kernoviae 00238/432</name>
    <dbReference type="NCBI Taxonomy" id="1284355"/>
    <lineage>
        <taxon>Eukaryota</taxon>
        <taxon>Sar</taxon>
        <taxon>Stramenopiles</taxon>
        <taxon>Oomycota</taxon>
        <taxon>Peronosporomycetes</taxon>
        <taxon>Peronosporales</taxon>
        <taxon>Peronosporaceae</taxon>
        <taxon>Phytophthora</taxon>
    </lineage>
</organism>
<evidence type="ECO:0000256" key="2">
    <source>
        <dbReference type="ARBA" id="ARBA00005859"/>
    </source>
</evidence>
<dbReference type="InterPro" id="IPR003694">
    <property type="entry name" value="NAD_synthase"/>
</dbReference>
<dbReference type="GO" id="GO:0008795">
    <property type="term" value="F:NAD+ synthase activity"/>
    <property type="evidence" value="ECO:0007669"/>
    <property type="project" value="InterPro"/>
</dbReference>
<evidence type="ECO:0000256" key="4">
    <source>
        <dbReference type="ARBA" id="ARBA00022723"/>
    </source>
</evidence>
<dbReference type="UniPathway" id="UPA00253"/>
<reference evidence="10" key="2">
    <citation type="submission" date="2020-02" db="EMBL/GenBank/DDBJ databases">
        <authorList>
            <person name="Studholme D.J."/>
        </authorList>
    </citation>
    <scope>NUCLEOTIDE SEQUENCE</scope>
    <source>
        <strain evidence="10">00238/432</strain>
    </source>
</reference>
<dbReference type="InterPro" id="IPR005467">
    <property type="entry name" value="His_kinase_dom"/>
</dbReference>
<comment type="similarity">
    <text evidence="2">Belongs to the NAD synthetase family.</text>
</comment>
<comment type="caution">
    <text evidence="10">The sequence shown here is derived from an EMBL/GenBank/DDBJ whole genome shotgun (WGS) entry which is preliminary data.</text>
</comment>
<dbReference type="CDD" id="cd00553">
    <property type="entry name" value="NAD_synthase"/>
    <property type="match status" value="1"/>
</dbReference>
<dbReference type="Gene3D" id="3.30.565.10">
    <property type="entry name" value="Histidine kinase-like ATPase, C-terminal domain"/>
    <property type="match status" value="1"/>
</dbReference>
<dbReference type="GO" id="GO:0004359">
    <property type="term" value="F:glutaminase activity"/>
    <property type="evidence" value="ECO:0007669"/>
    <property type="project" value="InterPro"/>
</dbReference>
<reference evidence="10" key="1">
    <citation type="journal article" date="2015" name="Genom Data">
        <title>Draft genome sequences of Phytophthora kernoviae and Phytophthora ramorum lineage EU2 from Scotland.</title>
        <authorList>
            <person name="Sambles C."/>
            <person name="Schlenzig A."/>
            <person name="O'Neill P."/>
            <person name="Grant M."/>
            <person name="Studholme D.J."/>
        </authorList>
    </citation>
    <scope>NUCLEOTIDE SEQUENCE</scope>
    <source>
        <strain evidence="10">00238/432</strain>
    </source>
</reference>
<proteinExistence type="inferred from homology"/>
<evidence type="ECO:0000259" key="9">
    <source>
        <dbReference type="PROSITE" id="PS50109"/>
    </source>
</evidence>
<dbReference type="PANTHER" id="PTHR23090:SF7">
    <property type="entry name" value="NH(3)-DEPENDENT NAD(+) SYNTHETASE"/>
    <property type="match status" value="1"/>
</dbReference>
<keyword evidence="6" id="KW-0067">ATP-binding</keyword>
<dbReference type="GO" id="GO:0016772">
    <property type="term" value="F:transferase activity, transferring phosphorus-containing groups"/>
    <property type="evidence" value="ECO:0007669"/>
    <property type="project" value="InterPro"/>
</dbReference>
<dbReference type="SUPFAM" id="SSF52402">
    <property type="entry name" value="Adenine nucleotide alpha hydrolases-like"/>
    <property type="match status" value="1"/>
</dbReference>
<dbReference type="GO" id="GO:0005524">
    <property type="term" value="F:ATP binding"/>
    <property type="evidence" value="ECO:0007669"/>
    <property type="project" value="UniProtKB-KW"/>
</dbReference>
<dbReference type="Pfam" id="PF02518">
    <property type="entry name" value="HATPase_c"/>
    <property type="match status" value="1"/>
</dbReference>
<dbReference type="SMART" id="SM00387">
    <property type="entry name" value="HATPase_c"/>
    <property type="match status" value="1"/>
</dbReference>
<sequence>MLAHDVPKLHLNSKEIKQVVLNLARNGMEAMNEKGVLTLETRLVNDTVELCVRDTGPGIPRVKQEKLFEPFFTTKAKGTGLGLSMCLSIVERHNGTITIESEEGQGTTFKIIAELKVKPSINEEEEVRKRVDFLKTYVKNAGSKGLLIAISGGIDSAVATALCKKATDELTAEENKEYKTLGVFQPYGEQSDIDHSYAVAKAYDLKHVVETNIEDAVNEIALEVEQGFKSMGSPRHMTHQGKGNVKARTRMVMQYALSFEENLLVVGTDHASEAITGFYTKWGDGAVDITPLSTLNKRQVRQLAAYLNVPQAILDKAPSAGLWEGQTDEDELGISYEANSDYLEGKQIDPAAQERLEAFYTRTHHKRNAIPGI</sequence>
<feature type="domain" description="Histidine kinase" evidence="9">
    <location>
        <begin position="1"/>
        <end position="117"/>
    </location>
</feature>
<dbReference type="InterPro" id="IPR014729">
    <property type="entry name" value="Rossmann-like_a/b/a_fold"/>
</dbReference>
<keyword evidence="4" id="KW-0479">Metal-binding</keyword>
<evidence type="ECO:0000256" key="3">
    <source>
        <dbReference type="ARBA" id="ARBA00022598"/>
    </source>
</evidence>
<dbReference type="AlphaFoldDB" id="A0A8J4SLC5"/>
<dbReference type="GO" id="GO:0046872">
    <property type="term" value="F:metal ion binding"/>
    <property type="evidence" value="ECO:0007669"/>
    <property type="project" value="UniProtKB-KW"/>
</dbReference>
<protein>
    <recommendedName>
        <fullName evidence="9">Histidine kinase domain-containing protein</fullName>
    </recommendedName>
</protein>
<gene>
    <name evidence="10" type="ORF">G195_004613</name>
</gene>
<accession>A0A8J4SLC5</accession>
<keyword evidence="5" id="KW-0547">Nucleotide-binding</keyword>
<dbReference type="InterPro" id="IPR022310">
    <property type="entry name" value="NAD/GMP_synthase"/>
</dbReference>
<dbReference type="GO" id="GO:0003952">
    <property type="term" value="F:NAD+ synthase (glutamine-hydrolyzing) activity"/>
    <property type="evidence" value="ECO:0007669"/>
    <property type="project" value="InterPro"/>
</dbReference>
<evidence type="ECO:0000256" key="7">
    <source>
        <dbReference type="ARBA" id="ARBA00022842"/>
    </source>
</evidence>
<keyword evidence="3" id="KW-0436">Ligase</keyword>
<dbReference type="InterPro" id="IPR036890">
    <property type="entry name" value="HATPase_C_sf"/>
</dbReference>
<dbReference type="InterPro" id="IPR004358">
    <property type="entry name" value="Sig_transdc_His_kin-like_C"/>
</dbReference>
<evidence type="ECO:0000256" key="8">
    <source>
        <dbReference type="ARBA" id="ARBA00023027"/>
    </source>
</evidence>
<dbReference type="GO" id="GO:0005737">
    <property type="term" value="C:cytoplasm"/>
    <property type="evidence" value="ECO:0007669"/>
    <property type="project" value="InterPro"/>
</dbReference>
<name>A0A8J4SLC5_9STRA</name>
<evidence type="ECO:0000256" key="5">
    <source>
        <dbReference type="ARBA" id="ARBA00022741"/>
    </source>
</evidence>
<dbReference type="NCBIfam" id="TIGR00552">
    <property type="entry name" value="nadE"/>
    <property type="match status" value="1"/>
</dbReference>
<keyword evidence="7" id="KW-0460">Magnesium</keyword>
<evidence type="ECO:0000313" key="10">
    <source>
        <dbReference type="EMBL" id="KAF4322481.1"/>
    </source>
</evidence>
<dbReference type="Pfam" id="PF02540">
    <property type="entry name" value="NAD_synthase"/>
    <property type="match status" value="1"/>
</dbReference>
<dbReference type="InterPro" id="IPR022926">
    <property type="entry name" value="NH(3)-dep_NAD(+)_synth"/>
</dbReference>
<dbReference type="Proteomes" id="UP000702964">
    <property type="component" value="Unassembled WGS sequence"/>
</dbReference>
<dbReference type="SUPFAM" id="SSF55874">
    <property type="entry name" value="ATPase domain of HSP90 chaperone/DNA topoisomerase II/histidine kinase"/>
    <property type="match status" value="1"/>
</dbReference>
<dbReference type="EMBL" id="AOFI03000069">
    <property type="protein sequence ID" value="KAF4322481.1"/>
    <property type="molecule type" value="Genomic_DNA"/>
</dbReference>
<dbReference type="Gene3D" id="3.40.50.620">
    <property type="entry name" value="HUPs"/>
    <property type="match status" value="1"/>
</dbReference>
<dbReference type="PANTHER" id="PTHR23090">
    <property type="entry name" value="NH 3 /GLUTAMINE-DEPENDENT NAD + SYNTHETASE"/>
    <property type="match status" value="1"/>
</dbReference>
<evidence type="ECO:0000256" key="6">
    <source>
        <dbReference type="ARBA" id="ARBA00022840"/>
    </source>
</evidence>
<evidence type="ECO:0000256" key="1">
    <source>
        <dbReference type="ARBA" id="ARBA00004790"/>
    </source>
</evidence>
<dbReference type="GO" id="GO:0009435">
    <property type="term" value="P:NAD+ biosynthetic process"/>
    <property type="evidence" value="ECO:0007669"/>
    <property type="project" value="UniProtKB-UniPathway"/>
</dbReference>
<comment type="pathway">
    <text evidence="1">Cofactor biosynthesis; NAD(+) biosynthesis.</text>
</comment>
<dbReference type="PRINTS" id="PR00344">
    <property type="entry name" value="BCTRLSENSOR"/>
</dbReference>
<evidence type="ECO:0000313" key="11">
    <source>
        <dbReference type="Proteomes" id="UP000702964"/>
    </source>
</evidence>
<dbReference type="InterPro" id="IPR003594">
    <property type="entry name" value="HATPase_dom"/>
</dbReference>